<evidence type="ECO:0000313" key="3">
    <source>
        <dbReference type="Proteomes" id="UP000242715"/>
    </source>
</evidence>
<feature type="coiled-coil region" evidence="1">
    <location>
        <begin position="331"/>
        <end position="416"/>
    </location>
</feature>
<name>A0A2Z6P7J5_TRISU</name>
<dbReference type="OrthoDB" id="1436751at2759"/>
<accession>A0A2Z6P7J5</accession>
<evidence type="ECO:0000256" key="1">
    <source>
        <dbReference type="SAM" id="Coils"/>
    </source>
</evidence>
<dbReference type="EMBL" id="DF974027">
    <property type="protein sequence ID" value="GAU44255.1"/>
    <property type="molecule type" value="Genomic_DNA"/>
</dbReference>
<gene>
    <name evidence="2" type="ORF">TSUD_400010</name>
</gene>
<dbReference type="PANTHER" id="PTHR31099">
    <property type="entry name" value="OS06G0165300 PROTEIN"/>
    <property type="match status" value="1"/>
</dbReference>
<dbReference type="AlphaFoldDB" id="A0A2Z6P7J5"/>
<protein>
    <submittedName>
        <fullName evidence="2">Uncharacterized protein</fullName>
    </submittedName>
</protein>
<evidence type="ECO:0000313" key="2">
    <source>
        <dbReference type="EMBL" id="GAU44255.1"/>
    </source>
</evidence>
<sequence length="418" mass="47402">MEVSSKFTSHEFVSTFRKIIKVSGARDENHVMIDPVTVDGYVTTVKTREPHYFYMYTHVFQTLNLWLPFTPFESQILKAMNVAPCLLHPNSWAFVKAFEIVCTSLDLVPTVGTFFCFFQVKNDTFVHFRCGEGYPELMFDESGKPLFRFYRSPAPRLIRGTRVESLNDYEREIVKFLARSKVMGSSDLIARETNPNPLGEYLPSMSTLSNEARMALVLKAREEKAKAAAAAASTDFYHSCHSHADLEAVTKEASPSITCCPANPEKKNKKDSSPSKDFDSLSYVAEGFHKYINPSPLADVSSDDLKKTAMDHHVQGAMINYLLSARQELELIEARNKMKTVDEHLESLEKEYAATKTRLDDDIKGLKASKDEAVKEAVKAKEDEWAKEKKIFVDEATTLRERAKTLEERLASTTKERD</sequence>
<reference evidence="3" key="1">
    <citation type="journal article" date="2017" name="Front. Plant Sci.">
        <title>Climate Clever Clovers: New Paradigm to Reduce the Environmental Footprint of Ruminants by Breeding Low Methanogenic Forages Utilizing Haplotype Variation.</title>
        <authorList>
            <person name="Kaur P."/>
            <person name="Appels R."/>
            <person name="Bayer P.E."/>
            <person name="Keeble-Gagnere G."/>
            <person name="Wang J."/>
            <person name="Hirakawa H."/>
            <person name="Shirasawa K."/>
            <person name="Vercoe P."/>
            <person name="Stefanova K."/>
            <person name="Durmic Z."/>
            <person name="Nichols P."/>
            <person name="Revell C."/>
            <person name="Isobe S.N."/>
            <person name="Edwards D."/>
            <person name="Erskine W."/>
        </authorList>
    </citation>
    <scope>NUCLEOTIDE SEQUENCE [LARGE SCALE GENOMIC DNA]</scope>
    <source>
        <strain evidence="3">cv. Daliak</strain>
    </source>
</reference>
<dbReference type="Proteomes" id="UP000242715">
    <property type="component" value="Unassembled WGS sequence"/>
</dbReference>
<keyword evidence="3" id="KW-1185">Reference proteome</keyword>
<dbReference type="PANTHER" id="PTHR31099:SF28">
    <property type="entry name" value="F5J5.12"/>
    <property type="match status" value="1"/>
</dbReference>
<proteinExistence type="predicted"/>
<keyword evidence="1" id="KW-0175">Coiled coil</keyword>
<organism evidence="2 3">
    <name type="scientific">Trifolium subterraneum</name>
    <name type="common">Subterranean clover</name>
    <dbReference type="NCBI Taxonomy" id="3900"/>
    <lineage>
        <taxon>Eukaryota</taxon>
        <taxon>Viridiplantae</taxon>
        <taxon>Streptophyta</taxon>
        <taxon>Embryophyta</taxon>
        <taxon>Tracheophyta</taxon>
        <taxon>Spermatophyta</taxon>
        <taxon>Magnoliopsida</taxon>
        <taxon>eudicotyledons</taxon>
        <taxon>Gunneridae</taxon>
        <taxon>Pentapetalae</taxon>
        <taxon>rosids</taxon>
        <taxon>fabids</taxon>
        <taxon>Fabales</taxon>
        <taxon>Fabaceae</taxon>
        <taxon>Papilionoideae</taxon>
        <taxon>50 kb inversion clade</taxon>
        <taxon>NPAAA clade</taxon>
        <taxon>Hologalegina</taxon>
        <taxon>IRL clade</taxon>
        <taxon>Trifolieae</taxon>
        <taxon>Trifolium</taxon>
    </lineage>
</organism>